<reference evidence="1" key="3">
    <citation type="submission" date="2025-09" db="UniProtKB">
        <authorList>
            <consortium name="Ensembl"/>
        </authorList>
    </citation>
    <scope>IDENTIFICATION</scope>
</reference>
<reference evidence="1" key="2">
    <citation type="submission" date="2025-08" db="UniProtKB">
        <authorList>
            <consortium name="Ensembl"/>
        </authorList>
    </citation>
    <scope>IDENTIFICATION</scope>
</reference>
<dbReference type="Proteomes" id="UP000007875">
    <property type="component" value="Unassembled WGS sequence"/>
</dbReference>
<dbReference type="HOGENOM" id="CLU_1800787_0_0_1"/>
<dbReference type="InParanoid" id="H2ZKD9"/>
<sequence>SEDGCNVFKAIPSPPSQEEVLAFVRDSGLDQGTSKEPFYSNAKDVQTASRLTTTLPIYVKRPKIPRRIKDLEEFKSNLPPECSINSWRVVLAADLVYNGRVHGLDPEVDIMEAVTNLGGNPSLEKQLIAPDTETIVTPAQLPPT</sequence>
<organism evidence="1 2">
    <name type="scientific">Ciona savignyi</name>
    <name type="common">Pacific transparent sea squirt</name>
    <dbReference type="NCBI Taxonomy" id="51511"/>
    <lineage>
        <taxon>Eukaryota</taxon>
        <taxon>Metazoa</taxon>
        <taxon>Chordata</taxon>
        <taxon>Tunicata</taxon>
        <taxon>Ascidiacea</taxon>
        <taxon>Phlebobranchia</taxon>
        <taxon>Cionidae</taxon>
        <taxon>Ciona</taxon>
    </lineage>
</organism>
<protein>
    <submittedName>
        <fullName evidence="1">Uncharacterized protein</fullName>
    </submittedName>
</protein>
<name>H2ZKD9_CIOSA</name>
<dbReference type="AlphaFoldDB" id="H2ZKD9"/>
<reference evidence="2" key="1">
    <citation type="submission" date="2003-08" db="EMBL/GenBank/DDBJ databases">
        <authorList>
            <person name="Birren B."/>
            <person name="Nusbaum C."/>
            <person name="Abebe A."/>
            <person name="Abouelleil A."/>
            <person name="Adekoya E."/>
            <person name="Ait-zahra M."/>
            <person name="Allen N."/>
            <person name="Allen T."/>
            <person name="An P."/>
            <person name="Anderson M."/>
            <person name="Anderson S."/>
            <person name="Arachchi H."/>
            <person name="Armbruster J."/>
            <person name="Bachantsang P."/>
            <person name="Baldwin J."/>
            <person name="Barry A."/>
            <person name="Bayul T."/>
            <person name="Blitshsteyn B."/>
            <person name="Bloom T."/>
            <person name="Blye J."/>
            <person name="Boguslavskiy L."/>
            <person name="Borowsky M."/>
            <person name="Boukhgalter B."/>
            <person name="Brunache A."/>
            <person name="Butler J."/>
            <person name="Calixte N."/>
            <person name="Calvo S."/>
            <person name="Camarata J."/>
            <person name="Campo K."/>
            <person name="Chang J."/>
            <person name="Cheshatsang Y."/>
            <person name="Citroen M."/>
            <person name="Collymore A."/>
            <person name="Considine T."/>
            <person name="Cook A."/>
            <person name="Cooke P."/>
            <person name="Corum B."/>
            <person name="Cuomo C."/>
            <person name="David R."/>
            <person name="Dawoe T."/>
            <person name="Degray S."/>
            <person name="Dodge S."/>
            <person name="Dooley K."/>
            <person name="Dorje P."/>
            <person name="Dorjee K."/>
            <person name="Dorris L."/>
            <person name="Duffey N."/>
            <person name="Dupes A."/>
            <person name="Elkins T."/>
            <person name="Engels R."/>
            <person name="Erickson J."/>
            <person name="Farina A."/>
            <person name="Faro S."/>
            <person name="Ferreira P."/>
            <person name="Fischer H."/>
            <person name="Fitzgerald M."/>
            <person name="Foley K."/>
            <person name="Gage D."/>
            <person name="Galagan J."/>
            <person name="Gearin G."/>
            <person name="Gnerre S."/>
            <person name="Gnirke A."/>
            <person name="Goyette A."/>
            <person name="Graham J."/>
            <person name="Grandbois E."/>
            <person name="Gyaltsen K."/>
            <person name="Hafez N."/>
            <person name="Hagopian D."/>
            <person name="Hagos B."/>
            <person name="Hall J."/>
            <person name="Hatcher B."/>
            <person name="Heller A."/>
            <person name="Higgins H."/>
            <person name="Honan T."/>
            <person name="Horn A."/>
            <person name="Houde N."/>
            <person name="Hughes L."/>
            <person name="Hulme W."/>
            <person name="Husby E."/>
            <person name="Iliev I."/>
            <person name="Jaffe D."/>
            <person name="Jones C."/>
            <person name="Kamal M."/>
            <person name="Kamat A."/>
            <person name="Kamvysselis M."/>
            <person name="Karlsson E."/>
            <person name="Kells C."/>
            <person name="Kieu A."/>
            <person name="Kisner P."/>
            <person name="Kodira C."/>
            <person name="Kulbokas E."/>
            <person name="Labutti K."/>
            <person name="Lama D."/>
            <person name="Landers T."/>
            <person name="Leger J."/>
            <person name="Levine S."/>
            <person name="Lewis D."/>
            <person name="Lewis T."/>
            <person name="Lindblad-toh K."/>
            <person name="Liu X."/>
            <person name="Lokyitsang T."/>
            <person name="Lokyitsang Y."/>
            <person name="Lucien O."/>
            <person name="Lui A."/>
            <person name="Ma L.J."/>
            <person name="Mabbitt R."/>
            <person name="Macdonald J."/>
            <person name="Maclean C."/>
            <person name="Major J."/>
            <person name="Manning J."/>
            <person name="Marabella R."/>
            <person name="Maru K."/>
            <person name="Matthews C."/>
            <person name="Mauceli E."/>
            <person name="Mccarthy M."/>
            <person name="Mcdonough S."/>
            <person name="Mcghee T."/>
            <person name="Meldrim J."/>
            <person name="Meneus L."/>
            <person name="Mesirov J."/>
            <person name="Mihalev A."/>
            <person name="Mihova T."/>
            <person name="Mikkelsen T."/>
            <person name="Mlenga V."/>
            <person name="Moru K."/>
            <person name="Mozes J."/>
            <person name="Mulrain L."/>
            <person name="Munson G."/>
            <person name="Naylor J."/>
            <person name="Newes C."/>
            <person name="Nguyen C."/>
            <person name="Nguyen N."/>
            <person name="Nguyen T."/>
            <person name="Nicol R."/>
            <person name="Nielsen C."/>
            <person name="Nizzari M."/>
            <person name="Norbu C."/>
            <person name="Norbu N."/>
            <person name="O'donnell P."/>
            <person name="Okoawo O."/>
            <person name="O'leary S."/>
            <person name="Omotosho B."/>
            <person name="O'neill K."/>
            <person name="Osman S."/>
            <person name="Parker S."/>
            <person name="Perrin D."/>
            <person name="Phunkhang P."/>
            <person name="Piqani B."/>
            <person name="Purcell S."/>
            <person name="Rachupka T."/>
            <person name="Ramasamy U."/>
            <person name="Rameau R."/>
            <person name="Ray V."/>
            <person name="Raymond C."/>
            <person name="Retta R."/>
            <person name="Richardson S."/>
            <person name="Rise C."/>
            <person name="Rodriguez J."/>
            <person name="Rogers J."/>
            <person name="Rogov P."/>
            <person name="Rutman M."/>
            <person name="Schupbach R."/>
            <person name="Seaman C."/>
            <person name="Settipalli S."/>
            <person name="Sharpe T."/>
            <person name="Sheridan J."/>
            <person name="Sherpa N."/>
            <person name="Shi J."/>
            <person name="Smirnov S."/>
            <person name="Smith C."/>
            <person name="Sougnez C."/>
            <person name="Spencer B."/>
            <person name="Stalker J."/>
            <person name="Stange-thomann N."/>
            <person name="Stavropoulos S."/>
            <person name="Stetson K."/>
            <person name="Stone C."/>
            <person name="Stone S."/>
            <person name="Stubbs M."/>
            <person name="Talamas J."/>
            <person name="Tchuinga P."/>
            <person name="Tenzing P."/>
            <person name="Tesfaye S."/>
            <person name="Theodore J."/>
            <person name="Thoulutsang Y."/>
            <person name="Topham K."/>
            <person name="Towey S."/>
            <person name="Tsamla T."/>
            <person name="Tsomo N."/>
            <person name="Vallee D."/>
            <person name="Vassiliev H."/>
            <person name="Venkataraman V."/>
            <person name="Vinson J."/>
            <person name="Vo A."/>
            <person name="Wade C."/>
            <person name="Wang S."/>
            <person name="Wangchuk T."/>
            <person name="Wangdi T."/>
            <person name="Whittaker C."/>
            <person name="Wilkinson J."/>
            <person name="Wu Y."/>
            <person name="Wyman D."/>
            <person name="Yadav S."/>
            <person name="Yang S."/>
            <person name="Yang X."/>
            <person name="Yeager S."/>
            <person name="Yee E."/>
            <person name="Young G."/>
            <person name="Zainoun J."/>
            <person name="Zembeck L."/>
            <person name="Zimmer A."/>
            <person name="Zody M."/>
            <person name="Lander E."/>
        </authorList>
    </citation>
    <scope>NUCLEOTIDE SEQUENCE [LARGE SCALE GENOMIC DNA]</scope>
</reference>
<evidence type="ECO:0000313" key="2">
    <source>
        <dbReference type="Proteomes" id="UP000007875"/>
    </source>
</evidence>
<proteinExistence type="predicted"/>
<accession>H2ZKD9</accession>
<keyword evidence="2" id="KW-1185">Reference proteome</keyword>
<evidence type="ECO:0000313" key="1">
    <source>
        <dbReference type="Ensembl" id="ENSCSAVP00000018055.1"/>
    </source>
</evidence>
<dbReference type="Ensembl" id="ENSCSAVT00000018252.1">
    <property type="protein sequence ID" value="ENSCSAVP00000018055.1"/>
    <property type="gene ID" value="ENSCSAVG00000010626.1"/>
</dbReference>